<protein>
    <recommendedName>
        <fullName evidence="3">TetR family transcriptional regulator</fullName>
    </recommendedName>
</protein>
<dbReference type="KEGG" id="lpq:AF91_00170"/>
<evidence type="ECO:0000313" key="1">
    <source>
        <dbReference type="EMBL" id="AHJ34384.1"/>
    </source>
</evidence>
<dbReference type="EMBL" id="CP007122">
    <property type="protein sequence ID" value="AHJ34384.1"/>
    <property type="molecule type" value="Genomic_DNA"/>
</dbReference>
<dbReference type="Proteomes" id="UP000019441">
    <property type="component" value="Chromosome"/>
</dbReference>
<dbReference type="AlphaFoldDB" id="A0A806LCY0"/>
<accession>A0A806LCY0</accession>
<proteinExistence type="predicted"/>
<evidence type="ECO:0000313" key="2">
    <source>
        <dbReference type="Proteomes" id="UP000019441"/>
    </source>
</evidence>
<sequence>MAIKHRILDREKVLAAARVMVTRDGIRELTFQTLAKNLSSIF</sequence>
<gene>
    <name evidence="1" type="ORF">AF91_00170</name>
</gene>
<organism evidence="1 2">
    <name type="scientific">Lacticaseibacillus paracasei N1115</name>
    <dbReference type="NCBI Taxonomy" id="1446494"/>
    <lineage>
        <taxon>Bacteria</taxon>
        <taxon>Bacillati</taxon>
        <taxon>Bacillota</taxon>
        <taxon>Bacilli</taxon>
        <taxon>Lactobacillales</taxon>
        <taxon>Lactobacillaceae</taxon>
        <taxon>Lacticaseibacillus</taxon>
    </lineage>
</organism>
<evidence type="ECO:0008006" key="3">
    <source>
        <dbReference type="Google" id="ProtNLM"/>
    </source>
</evidence>
<dbReference type="Gene3D" id="1.10.10.60">
    <property type="entry name" value="Homeodomain-like"/>
    <property type="match status" value="1"/>
</dbReference>
<reference evidence="1 2" key="1">
    <citation type="journal article" date="2014" name="Genome Announc.">
        <title>Whole Genome Sequence of the Probiotic Strain Lactobacillus paracasei N1115, Isolated from Traditional Chinese Fermented Milk.</title>
        <authorList>
            <person name="Wang S."/>
            <person name="Zhu H."/>
            <person name="He F."/>
            <person name="Luo Y."/>
            <person name="Kang Z."/>
            <person name="Lu C."/>
            <person name="Feng L."/>
            <person name="Lu X."/>
            <person name="Xue Y."/>
            <person name="Wang H."/>
        </authorList>
    </citation>
    <scope>NUCLEOTIDE SEQUENCE [LARGE SCALE GENOMIC DNA]</scope>
    <source>
        <strain evidence="1 2">N1115</strain>
    </source>
</reference>
<name>A0A806LCY0_LACPA</name>